<dbReference type="InterPro" id="IPR039662">
    <property type="entry name" value="Cohesin_Scc3/SA"/>
</dbReference>
<gene>
    <name evidence="3" type="ORF">M0811_04717</name>
</gene>
<dbReference type="InterPro" id="IPR013721">
    <property type="entry name" value="STAG"/>
</dbReference>
<dbReference type="GO" id="GO:0005634">
    <property type="term" value="C:nucleus"/>
    <property type="evidence" value="ECO:0007669"/>
    <property type="project" value="TreeGrafter"/>
</dbReference>
<dbReference type="InterPro" id="IPR011989">
    <property type="entry name" value="ARM-like"/>
</dbReference>
<dbReference type="InterPro" id="IPR016024">
    <property type="entry name" value="ARM-type_fold"/>
</dbReference>
<protein>
    <recommendedName>
        <fullName evidence="2">SCD domain-containing protein</fullName>
    </recommendedName>
</protein>
<dbReference type="GO" id="GO:0007062">
    <property type="term" value="P:sister chromatid cohesion"/>
    <property type="evidence" value="ECO:0007669"/>
    <property type="project" value="UniProtKB-ARBA"/>
</dbReference>
<dbReference type="Gene3D" id="1.25.10.10">
    <property type="entry name" value="Leucine-rich Repeat Variant"/>
    <property type="match status" value="1"/>
</dbReference>
<dbReference type="SUPFAM" id="SSF48371">
    <property type="entry name" value="ARM repeat"/>
    <property type="match status" value="1"/>
</dbReference>
<accession>A0A9Q0LUY4</accession>
<dbReference type="PANTHER" id="PTHR11199">
    <property type="entry name" value="STROMAL ANTIGEN"/>
    <property type="match status" value="1"/>
</dbReference>
<dbReference type="EMBL" id="JAPDFW010000044">
    <property type="protein sequence ID" value="KAJ5078994.1"/>
    <property type="molecule type" value="Genomic_DNA"/>
</dbReference>
<dbReference type="Pfam" id="PF24571">
    <property type="entry name" value="HEAT_SCC3-SA"/>
    <property type="match status" value="1"/>
</dbReference>
<feature type="coiled-coil region" evidence="1">
    <location>
        <begin position="833"/>
        <end position="866"/>
    </location>
</feature>
<comment type="caution">
    <text evidence="3">The sequence shown here is derived from an EMBL/GenBank/DDBJ whole genome shotgun (WGS) entry which is preliminary data.</text>
</comment>
<dbReference type="GO" id="GO:0003682">
    <property type="term" value="F:chromatin binding"/>
    <property type="evidence" value="ECO:0007669"/>
    <property type="project" value="TreeGrafter"/>
</dbReference>
<evidence type="ECO:0000259" key="2">
    <source>
        <dbReference type="PROSITE" id="PS51425"/>
    </source>
</evidence>
<organism evidence="3 4">
    <name type="scientific">Anaeramoeba ignava</name>
    <name type="common">Anaerobic marine amoeba</name>
    <dbReference type="NCBI Taxonomy" id="1746090"/>
    <lineage>
        <taxon>Eukaryota</taxon>
        <taxon>Metamonada</taxon>
        <taxon>Anaeramoebidae</taxon>
        <taxon>Anaeramoeba</taxon>
    </lineage>
</organism>
<keyword evidence="1" id="KW-0175">Coiled coil</keyword>
<evidence type="ECO:0000313" key="3">
    <source>
        <dbReference type="EMBL" id="KAJ5078994.1"/>
    </source>
</evidence>
<dbReference type="InterPro" id="IPR020839">
    <property type="entry name" value="SCD"/>
</dbReference>
<dbReference type="AlphaFoldDB" id="A0A9Q0LUY4"/>
<dbReference type="PROSITE" id="PS51425">
    <property type="entry name" value="SCD"/>
    <property type="match status" value="1"/>
</dbReference>
<dbReference type="Proteomes" id="UP001149090">
    <property type="component" value="Unassembled WGS sequence"/>
</dbReference>
<dbReference type="GO" id="GO:0008278">
    <property type="term" value="C:cohesin complex"/>
    <property type="evidence" value="ECO:0007669"/>
    <property type="project" value="TreeGrafter"/>
</dbReference>
<dbReference type="PANTHER" id="PTHR11199:SF0">
    <property type="entry name" value="LD34181P-RELATED"/>
    <property type="match status" value="1"/>
</dbReference>
<name>A0A9Q0LUY4_ANAIG</name>
<reference evidence="3" key="1">
    <citation type="submission" date="2022-10" db="EMBL/GenBank/DDBJ databases">
        <title>Novel sulphate-reducing endosymbionts in the free-living metamonad Anaeramoeba.</title>
        <authorList>
            <person name="Jerlstrom-Hultqvist J."/>
            <person name="Cepicka I."/>
            <person name="Gallot-Lavallee L."/>
            <person name="Salas-Leiva D."/>
            <person name="Curtis B.A."/>
            <person name="Zahonova K."/>
            <person name="Pipaliya S."/>
            <person name="Dacks J."/>
            <person name="Roger A.J."/>
        </authorList>
    </citation>
    <scope>NUCLEOTIDE SEQUENCE</scope>
    <source>
        <strain evidence="3">BMAN</strain>
    </source>
</reference>
<dbReference type="Pfam" id="PF08514">
    <property type="entry name" value="STAG"/>
    <property type="match status" value="1"/>
</dbReference>
<evidence type="ECO:0000256" key="1">
    <source>
        <dbReference type="SAM" id="Coils"/>
    </source>
</evidence>
<dbReference type="InterPro" id="IPR056396">
    <property type="entry name" value="HEAT_SCC3-SA"/>
</dbReference>
<proteinExistence type="predicted"/>
<dbReference type="OrthoDB" id="498590at2759"/>
<evidence type="ECO:0000313" key="4">
    <source>
        <dbReference type="Proteomes" id="UP001149090"/>
    </source>
</evidence>
<keyword evidence="4" id="KW-1185">Reference proteome</keyword>
<feature type="domain" description="SCD" evidence="2">
    <location>
        <begin position="220"/>
        <end position="305"/>
    </location>
</feature>
<dbReference type="GO" id="GO:0000785">
    <property type="term" value="C:chromatin"/>
    <property type="evidence" value="ECO:0007669"/>
    <property type="project" value="TreeGrafter"/>
</dbReference>
<dbReference type="Pfam" id="PF21581">
    <property type="entry name" value="SCD"/>
    <property type="match status" value="1"/>
</dbReference>
<dbReference type="OMA" id="FGWMLND"/>
<sequence length="963" mass="115208">MNSKRKKNSHLSSNFLNLNEKSLFQKLLEEKLKTKKIIENWNEINQKNEEKSIINLINLFFESIEIPFQIQNLQINNQNQNQILQEIQQTIPKKYTKPSIFNFYEKNKNKIVIKFGQFWRKITPIIFINKNSFEKISFWIVFLSNSLIKPLRFVSTIAGLEIITKLNKMLIRKSDIKEKTVSLSNYERKRIKVTKKSRNDSNKDTEQIKSNLSQLIELIFQFRYRDSEPLIRCLCLDFLYKWIEINPEQFFQNEYLKYFGWMLNDKCKDVRLKSIHNLSKLYSSDNFVPKLDTFTKRFRSRFIEMINDRSIDVSIASINLLIPLFLHFEISKFEKNTIYSSLFIPNWKIRKEMGKLIQNVVINPKKKNSKNTEENEERIELKIISKSILSKFEKNNHFLFLIDSLWTHSKCLQNWKLILQTITDLNVEEKTQIQVLSEMLYFSFCIYFGESKCLQNDNFSIQDPLITGKNNRKIQKNVLQESSQFYHLLVKFQSDPDIISIILKFIGFLFKYKYHLHKKQLDTLRLILEKFKDIFFIHHEEHFSIPQNIIKIFTEIAENKEHFLSENAEIFLVQIIEKIVSNIKDSVEEIQKKQDRIDEPNLLVLQINLKRFKIVSKTTNFPIIYDEVFQILLHFIQNSNDNLIELNYDISVLLYQCMFYCLMWIFTGLNKKKEENTNPNEKQDLIDIQILIKYKEEFYDLIQDQFISTKDLEMKHKLFRILGRLFILFNHNFLENSNLNQLEILANDEIQNEFMKHFEKMMENEKNSIKTIYSLLKYSSLSIISGSISTTKFPKILQNITIKSENIKKIIKTVFEKICEQQNINSLGRVIIQDTLKSKFKEIEKKKKKKTNQEEKIKEMNDLSKELSSFSFVKNNPQENSSLICNTISFAFTNFPYQLHFFQFLHNFLLQLSINQIATIKDFLQRRKEKLSEKEKIDCENSEYFRNFEDFICEFDINPNLSK</sequence>